<protein>
    <submittedName>
        <fullName evidence="4">Uncharacterized protein</fullName>
    </submittedName>
</protein>
<accession>A0A6J7XD00</accession>
<dbReference type="Pfam" id="PF13759">
    <property type="entry name" value="2OG-FeII_Oxy_5"/>
    <property type="match status" value="1"/>
</dbReference>
<sequence length="233" mass="26357">MCKANQINEELKPIVTPPIEVAMETMYHFPVAIYSVKAPQFLDVTREVVSEALAIKKKEIKKLNEIYPLLMTDNLNNNSKLLDLANFIAQCSWDILDSQGYAMQHFATYFTEFWCQEHHKHSAMEQHVHGYGSQIVGFYFIDVPKDSSVVLFHDPKAGKVQLNLPEKDMSQATVASNMINFKPEAGTVMFANAWLAHSFTRHAASKPMRFIHFNVSVQPVAPTACPLTDVEVI</sequence>
<dbReference type="Gene3D" id="2.60.120.620">
    <property type="entry name" value="q2cbj1_9rhob like domain"/>
    <property type="match status" value="1"/>
</dbReference>
<evidence type="ECO:0000313" key="1">
    <source>
        <dbReference type="EMBL" id="CAB4155946.1"/>
    </source>
</evidence>
<dbReference type="InterPro" id="IPR012668">
    <property type="entry name" value="CHP02466"/>
</dbReference>
<organism evidence="4">
    <name type="scientific">uncultured Caudovirales phage</name>
    <dbReference type="NCBI Taxonomy" id="2100421"/>
    <lineage>
        <taxon>Viruses</taxon>
        <taxon>Duplodnaviria</taxon>
        <taxon>Heunggongvirae</taxon>
        <taxon>Uroviricota</taxon>
        <taxon>Caudoviricetes</taxon>
        <taxon>Peduoviridae</taxon>
        <taxon>Maltschvirus</taxon>
        <taxon>Maltschvirus maltsch</taxon>
    </lineage>
</organism>
<evidence type="ECO:0000313" key="3">
    <source>
        <dbReference type="EMBL" id="CAB4210951.1"/>
    </source>
</evidence>
<dbReference type="EMBL" id="LR798366">
    <property type="protein sequence ID" value="CAB5226855.1"/>
    <property type="molecule type" value="Genomic_DNA"/>
</dbReference>
<dbReference type="EMBL" id="LR796638">
    <property type="protein sequence ID" value="CAB4155946.1"/>
    <property type="molecule type" value="Genomic_DNA"/>
</dbReference>
<gene>
    <name evidence="2" type="ORF">UFOVP1303_77</name>
    <name evidence="3" type="ORF">UFOVP1417_58</name>
    <name evidence="4" type="ORF">UFOVP1517_53</name>
    <name evidence="1" type="ORF">UFOVP664_29</name>
</gene>
<evidence type="ECO:0000313" key="4">
    <source>
        <dbReference type="EMBL" id="CAB5226855.1"/>
    </source>
</evidence>
<dbReference type="EMBL" id="LR797366">
    <property type="protein sequence ID" value="CAB4210951.1"/>
    <property type="molecule type" value="Genomic_DNA"/>
</dbReference>
<evidence type="ECO:0000313" key="2">
    <source>
        <dbReference type="EMBL" id="CAB4196349.1"/>
    </source>
</evidence>
<reference evidence="4" key="1">
    <citation type="submission" date="2020-05" db="EMBL/GenBank/DDBJ databases">
        <authorList>
            <person name="Chiriac C."/>
            <person name="Salcher M."/>
            <person name="Ghai R."/>
            <person name="Kavagutti S V."/>
        </authorList>
    </citation>
    <scope>NUCLEOTIDE SEQUENCE</scope>
</reference>
<proteinExistence type="predicted"/>
<dbReference type="EMBL" id="LR797248">
    <property type="protein sequence ID" value="CAB4196349.1"/>
    <property type="molecule type" value="Genomic_DNA"/>
</dbReference>
<name>A0A6J7XD00_9CAUD</name>